<dbReference type="EMBL" id="WHPD01000253">
    <property type="protein sequence ID" value="MPV87263.1"/>
    <property type="molecule type" value="Genomic_DNA"/>
</dbReference>
<evidence type="ECO:0000256" key="4">
    <source>
        <dbReference type="ARBA" id="ARBA00023136"/>
    </source>
</evidence>
<sequence>MKDGTVGTLNGTEVDDQAARSVVETRTAAGANATGTNATGTIGEQEKASLRRQPKAVWATALAAAFAFMGIGLVDPILPAIAANLDASPSQVSLLFTSYFTVNAFAMLLTGFVSTRIGGKRTLLVGLAVIVVFATLAGTSDHVNALVGFRAGWGLGNALFVATALAVIVGVASGGASTAIILYEAAIGVGMALGPLLGALLGGWQWRAPFFGTATLMAAAFIALLALLPTMPAPARRTRLRDPLLALGHRGLRTVAGSAIFYNYGFFTILAFTPFVLGMDAYGIGAVFVGWGVMVAIFSVIVAPRLQSRLGTVRTLAAVLVLLALVMVGYAAAAGRSVGVVVALTIFSGALLGVNNTLYTELAMSVSDAPRPVASAGYNFMRWLGGAVAPFAATKIGEVFGAPVTYLVTAVLVLVGTAIVLGGRRYLSAHAPAPLS</sequence>
<evidence type="ECO:0000256" key="2">
    <source>
        <dbReference type="ARBA" id="ARBA00022692"/>
    </source>
</evidence>
<dbReference type="SUPFAM" id="SSF103473">
    <property type="entry name" value="MFS general substrate transporter"/>
    <property type="match status" value="1"/>
</dbReference>
<dbReference type="PRINTS" id="PR01035">
    <property type="entry name" value="TCRTETA"/>
</dbReference>
<evidence type="ECO:0000259" key="7">
    <source>
        <dbReference type="PROSITE" id="PS50850"/>
    </source>
</evidence>
<evidence type="ECO:0000313" key="9">
    <source>
        <dbReference type="Proteomes" id="UP000429644"/>
    </source>
</evidence>
<feature type="transmembrane region" description="Helical" evidence="6">
    <location>
        <begin position="380"/>
        <end position="397"/>
    </location>
</feature>
<feature type="transmembrane region" description="Helical" evidence="6">
    <location>
        <begin position="122"/>
        <end position="139"/>
    </location>
</feature>
<dbReference type="Proteomes" id="UP000429644">
    <property type="component" value="Unassembled WGS sequence"/>
</dbReference>
<feature type="transmembrane region" description="Helical" evidence="6">
    <location>
        <begin position="252"/>
        <end position="275"/>
    </location>
</feature>
<keyword evidence="9" id="KW-1185">Reference proteome</keyword>
<dbReference type="Pfam" id="PF07690">
    <property type="entry name" value="MFS_1"/>
    <property type="match status" value="1"/>
</dbReference>
<feature type="transmembrane region" description="Helical" evidence="6">
    <location>
        <begin position="180"/>
        <end position="204"/>
    </location>
</feature>
<dbReference type="InterPro" id="IPR053200">
    <property type="entry name" value="YfmO-like"/>
</dbReference>
<dbReference type="InterPro" id="IPR020846">
    <property type="entry name" value="MFS_dom"/>
</dbReference>
<feature type="transmembrane region" description="Helical" evidence="6">
    <location>
        <begin position="281"/>
        <end position="303"/>
    </location>
</feature>
<feature type="transmembrane region" description="Helical" evidence="6">
    <location>
        <begin position="56"/>
        <end position="74"/>
    </location>
</feature>
<feature type="transmembrane region" description="Helical" evidence="6">
    <location>
        <begin position="339"/>
        <end position="359"/>
    </location>
</feature>
<evidence type="ECO:0000256" key="5">
    <source>
        <dbReference type="SAM" id="MobiDB-lite"/>
    </source>
</evidence>
<dbReference type="InterPro" id="IPR011701">
    <property type="entry name" value="MFS"/>
</dbReference>
<feature type="transmembrane region" description="Helical" evidence="6">
    <location>
        <begin position="210"/>
        <end position="231"/>
    </location>
</feature>
<accession>A0A7J9USD8</accession>
<dbReference type="InterPro" id="IPR036259">
    <property type="entry name" value="MFS_trans_sf"/>
</dbReference>
<name>A0A7J9USD8_9MICO</name>
<evidence type="ECO:0000256" key="6">
    <source>
        <dbReference type="SAM" id="Phobius"/>
    </source>
</evidence>
<proteinExistence type="predicted"/>
<feature type="transmembrane region" description="Helical" evidence="6">
    <location>
        <begin position="315"/>
        <end position="333"/>
    </location>
</feature>
<feature type="domain" description="Major facilitator superfamily (MFS) profile" evidence="7">
    <location>
        <begin position="56"/>
        <end position="428"/>
    </location>
</feature>
<dbReference type="AlphaFoldDB" id="A0A7J9USD8"/>
<dbReference type="PANTHER" id="PTHR43683">
    <property type="entry name" value="MULTIDRUG EFFLUX PROTEIN YFMO"/>
    <property type="match status" value="1"/>
</dbReference>
<gene>
    <name evidence="8" type="ORF">GB882_01175</name>
</gene>
<dbReference type="GO" id="GO:0022857">
    <property type="term" value="F:transmembrane transporter activity"/>
    <property type="evidence" value="ECO:0007669"/>
    <property type="project" value="InterPro"/>
</dbReference>
<dbReference type="PANTHER" id="PTHR43683:SF1">
    <property type="entry name" value="MULTIDRUG EFFLUX PROTEIN YFMO"/>
    <property type="match status" value="1"/>
</dbReference>
<reference evidence="8 9" key="1">
    <citation type="submission" date="2019-10" db="EMBL/GenBank/DDBJ databases">
        <title>Georgenia wutianyii sp. nov. and Georgenia yuyongxinii sp. nov. isolated from plateau pika (Ochotona curzoniae) in the Qinghai-Tibet plateau of China.</title>
        <authorList>
            <person name="Tian Z."/>
        </authorList>
    </citation>
    <scope>NUCLEOTIDE SEQUENCE [LARGE SCALE GENOMIC DNA]</scope>
    <source>
        <strain evidence="8 9">JCM 15130</strain>
    </source>
</reference>
<evidence type="ECO:0000256" key="3">
    <source>
        <dbReference type="ARBA" id="ARBA00022989"/>
    </source>
</evidence>
<comment type="subcellular location">
    <subcellularLocation>
        <location evidence="1">Cell membrane</location>
        <topology evidence="1">Multi-pass membrane protein</topology>
    </subcellularLocation>
</comment>
<dbReference type="Gene3D" id="1.20.1250.20">
    <property type="entry name" value="MFS general substrate transporter like domains"/>
    <property type="match status" value="1"/>
</dbReference>
<dbReference type="InterPro" id="IPR001958">
    <property type="entry name" value="Tet-R_TetA/multi-R_MdtG-like"/>
</dbReference>
<feature type="transmembrane region" description="Helical" evidence="6">
    <location>
        <begin position="403"/>
        <end position="422"/>
    </location>
</feature>
<dbReference type="CDD" id="cd17474">
    <property type="entry name" value="MFS_YfmO_like"/>
    <property type="match status" value="1"/>
</dbReference>
<dbReference type="GO" id="GO:0005886">
    <property type="term" value="C:plasma membrane"/>
    <property type="evidence" value="ECO:0007669"/>
    <property type="project" value="UniProtKB-SubCell"/>
</dbReference>
<feature type="compositionally biased region" description="Low complexity" evidence="5">
    <location>
        <begin position="27"/>
        <end position="41"/>
    </location>
</feature>
<dbReference type="PROSITE" id="PS50850">
    <property type="entry name" value="MFS"/>
    <property type="match status" value="1"/>
</dbReference>
<feature type="region of interest" description="Disordered" evidence="5">
    <location>
        <begin position="25"/>
        <end position="47"/>
    </location>
</feature>
<keyword evidence="4 6" id="KW-0472">Membrane</keyword>
<keyword evidence="3 6" id="KW-1133">Transmembrane helix</keyword>
<comment type="caution">
    <text evidence="8">The sequence shown here is derived from an EMBL/GenBank/DDBJ whole genome shotgun (WGS) entry which is preliminary data.</text>
</comment>
<feature type="transmembrane region" description="Helical" evidence="6">
    <location>
        <begin position="151"/>
        <end position="173"/>
    </location>
</feature>
<feature type="transmembrane region" description="Helical" evidence="6">
    <location>
        <begin position="94"/>
        <end position="115"/>
    </location>
</feature>
<keyword evidence="2 6" id="KW-0812">Transmembrane</keyword>
<dbReference type="OrthoDB" id="66811at2"/>
<protein>
    <submittedName>
        <fullName evidence="8">MFS transporter</fullName>
    </submittedName>
</protein>
<evidence type="ECO:0000256" key="1">
    <source>
        <dbReference type="ARBA" id="ARBA00004651"/>
    </source>
</evidence>
<organism evidence="8 9">
    <name type="scientific">Georgenia ruanii</name>
    <dbReference type="NCBI Taxonomy" id="348442"/>
    <lineage>
        <taxon>Bacteria</taxon>
        <taxon>Bacillati</taxon>
        <taxon>Actinomycetota</taxon>
        <taxon>Actinomycetes</taxon>
        <taxon>Micrococcales</taxon>
        <taxon>Bogoriellaceae</taxon>
        <taxon>Georgenia</taxon>
    </lineage>
</organism>
<evidence type="ECO:0000313" key="8">
    <source>
        <dbReference type="EMBL" id="MPV87263.1"/>
    </source>
</evidence>